<dbReference type="PANTHER" id="PTHR46060">
    <property type="entry name" value="MARINER MOS1 TRANSPOSASE-LIKE PROTEIN"/>
    <property type="match status" value="1"/>
</dbReference>
<dbReference type="PANTHER" id="PTHR46060:SF1">
    <property type="entry name" value="MARINER MOS1 TRANSPOSASE-LIKE PROTEIN"/>
    <property type="match status" value="1"/>
</dbReference>
<organism evidence="1 2">
    <name type="scientific">Cordylochernes scorpioides</name>
    <dbReference type="NCBI Taxonomy" id="51811"/>
    <lineage>
        <taxon>Eukaryota</taxon>
        <taxon>Metazoa</taxon>
        <taxon>Ecdysozoa</taxon>
        <taxon>Arthropoda</taxon>
        <taxon>Chelicerata</taxon>
        <taxon>Arachnida</taxon>
        <taxon>Pseudoscorpiones</taxon>
        <taxon>Cheliferoidea</taxon>
        <taxon>Chernetidae</taxon>
        <taxon>Cordylochernes</taxon>
    </lineage>
</organism>
<dbReference type="InterPro" id="IPR052709">
    <property type="entry name" value="Transposase-MT_Hybrid"/>
</dbReference>
<name>A0ABY6K9Q7_9ARAC</name>
<dbReference type="EMBL" id="CP092865">
    <property type="protein sequence ID" value="UYV65594.1"/>
    <property type="molecule type" value="Genomic_DNA"/>
</dbReference>
<accession>A0ABY6K9Q7</accession>
<sequence length="149" mass="17227">MPTRQSLSLHLKDAYIFGSNILSVPLRKRFENGRTSVADDIRCGQPKMVSFPENIEKLKPRITIIEVSEKNGVAFGICHSIIHYDLGQKIRSCKFVPRILTLVQKETRKEICENLLKLAVQEQMWQHKVITEEETWVYGDDPETKRQSS</sequence>
<gene>
    <name evidence="1" type="ORF">LAZ67_3004793</name>
</gene>
<keyword evidence="2" id="KW-1185">Reference proteome</keyword>
<evidence type="ECO:0000313" key="1">
    <source>
        <dbReference type="EMBL" id="UYV65594.1"/>
    </source>
</evidence>
<evidence type="ECO:0000313" key="2">
    <source>
        <dbReference type="Proteomes" id="UP001235939"/>
    </source>
</evidence>
<reference evidence="1 2" key="1">
    <citation type="submission" date="2022-01" db="EMBL/GenBank/DDBJ databases">
        <title>A chromosomal length assembly of Cordylochernes scorpioides.</title>
        <authorList>
            <person name="Zeh D."/>
            <person name="Zeh J."/>
        </authorList>
    </citation>
    <scope>NUCLEOTIDE SEQUENCE [LARGE SCALE GENOMIC DNA]</scope>
    <source>
        <strain evidence="1">IN4F17</strain>
        <tissue evidence="1">Whole Body</tissue>
    </source>
</reference>
<dbReference type="Proteomes" id="UP001235939">
    <property type="component" value="Chromosome 03"/>
</dbReference>
<proteinExistence type="predicted"/>
<protein>
    <submittedName>
        <fullName evidence="1">Uncharacterized protein</fullName>
    </submittedName>
</protein>